<dbReference type="OrthoDB" id="29098at2759"/>
<name>A0A1A5ZYN3_9TREE</name>
<evidence type="ECO:0000256" key="1">
    <source>
        <dbReference type="SAM" id="MobiDB-lite"/>
    </source>
</evidence>
<protein>
    <recommendedName>
        <fullName evidence="2">Ribonuclease H2 subunit B wHTH domain-containing protein</fullName>
    </recommendedName>
</protein>
<dbReference type="GO" id="GO:0005654">
    <property type="term" value="C:nucleoplasm"/>
    <property type="evidence" value="ECO:0007669"/>
    <property type="project" value="TreeGrafter"/>
</dbReference>
<dbReference type="GO" id="GO:0032299">
    <property type="term" value="C:ribonuclease H2 complex"/>
    <property type="evidence" value="ECO:0007669"/>
    <property type="project" value="InterPro"/>
</dbReference>
<dbReference type="STRING" id="1296121.A0A1A5ZYN3"/>
<dbReference type="InterPro" id="IPR019024">
    <property type="entry name" value="RNase_H2_suB_wHTH"/>
</dbReference>
<dbReference type="EMBL" id="KI894034">
    <property type="protein sequence ID" value="OBR82914.1"/>
    <property type="molecule type" value="Genomic_DNA"/>
</dbReference>
<dbReference type="PANTHER" id="PTHR13383:SF11">
    <property type="entry name" value="RIBONUCLEASE H2 SUBUNIT B"/>
    <property type="match status" value="1"/>
</dbReference>
<reference evidence="3" key="1">
    <citation type="submission" date="2013-07" db="EMBL/GenBank/DDBJ databases">
        <title>The Genome Sequence of Cryptococcus dejecticola CBS10117.</title>
        <authorList>
            <consortium name="The Broad Institute Genome Sequencing Platform"/>
            <person name="Cuomo C."/>
            <person name="Litvintseva A."/>
            <person name="Chen Y."/>
            <person name="Heitman J."/>
            <person name="Sun S."/>
            <person name="Springer D."/>
            <person name="Dromer F."/>
            <person name="Young S.K."/>
            <person name="Zeng Q."/>
            <person name="Gargeya S."/>
            <person name="Fitzgerald M."/>
            <person name="Abouelleil A."/>
            <person name="Alvarado L."/>
            <person name="Berlin A.M."/>
            <person name="Chapman S.B."/>
            <person name="Dewar J."/>
            <person name="Goldberg J."/>
            <person name="Griggs A."/>
            <person name="Gujja S."/>
            <person name="Hansen M."/>
            <person name="Howarth C."/>
            <person name="Imamovic A."/>
            <person name="Larimer J."/>
            <person name="McCowan C."/>
            <person name="Murphy C."/>
            <person name="Pearson M."/>
            <person name="Priest M."/>
            <person name="Roberts A."/>
            <person name="Saif S."/>
            <person name="Shea T."/>
            <person name="Sykes S."/>
            <person name="Wortman J."/>
            <person name="Nusbaum C."/>
            <person name="Birren B."/>
        </authorList>
    </citation>
    <scope>NUCLEOTIDE SEQUENCE [LARGE SCALE GENOMIC DNA]</scope>
    <source>
        <strain evidence="3">CBS 10117</strain>
    </source>
</reference>
<feature type="region of interest" description="Disordered" evidence="1">
    <location>
        <begin position="310"/>
        <end position="343"/>
    </location>
</feature>
<organism evidence="3">
    <name type="scientific">Kwoniella dejecticola CBS 10117</name>
    <dbReference type="NCBI Taxonomy" id="1296121"/>
    <lineage>
        <taxon>Eukaryota</taxon>
        <taxon>Fungi</taxon>
        <taxon>Dikarya</taxon>
        <taxon>Basidiomycota</taxon>
        <taxon>Agaricomycotina</taxon>
        <taxon>Tremellomycetes</taxon>
        <taxon>Tremellales</taxon>
        <taxon>Cryptococcaceae</taxon>
        <taxon>Kwoniella</taxon>
    </lineage>
</organism>
<feature type="domain" description="Ribonuclease H2 subunit B wHTH" evidence="2">
    <location>
        <begin position="113"/>
        <end position="286"/>
    </location>
</feature>
<evidence type="ECO:0000313" key="3">
    <source>
        <dbReference type="EMBL" id="OBR82914.1"/>
    </source>
</evidence>
<dbReference type="Gene3D" id="1.10.20.120">
    <property type="match status" value="1"/>
</dbReference>
<accession>A0A1A5ZYN3</accession>
<gene>
    <name evidence="3" type="ORF">I303_06472</name>
</gene>
<dbReference type="Pfam" id="PF09468">
    <property type="entry name" value="RNase_H2-Ydr279"/>
    <property type="match status" value="1"/>
</dbReference>
<feature type="compositionally biased region" description="Basic and acidic residues" evidence="1">
    <location>
        <begin position="317"/>
        <end position="327"/>
    </location>
</feature>
<dbReference type="AlphaFoldDB" id="A0A1A5ZYN3"/>
<proteinExistence type="predicted"/>
<dbReference type="GO" id="GO:0006401">
    <property type="term" value="P:RNA catabolic process"/>
    <property type="evidence" value="ECO:0007669"/>
    <property type="project" value="TreeGrafter"/>
</dbReference>
<sequence length="364" mass="40888">MEYISVIKDDVDLSKSHKYLRLPHPRTGMLPIHSAFPTSILMYDDRPAVSLPCSSYTLTGQPQLYLPYVDARGQETILEVIKLNGSQRRTWFIGESGIDAGNILLHYPIDPLYLVIPIILALSNSNNAQSFQPFSDLVSTASSLPAFSLPEPFTVQAKSGQSSMTTGYNRDIEHLLKLKIIRRVFRACCEKKVIPTVSSPSSPSSAKSKDQKYYRPSIPMLLNHLKRKVEYFSQPQEFEKFDHLVRGLSKDGLLGDEYEELRKLSRMQASCEHLSQWLPPRISIQLVRSDDFSALITHVKNCTAASIAASQVPKNTSNKDKDKDAKANKRKAPTSKGVEALKKVNTNSMNKLTSFFKPKEGKKK</sequence>
<dbReference type="PANTHER" id="PTHR13383">
    <property type="entry name" value="RIBONUCLEASE H2 SUBUNIT B"/>
    <property type="match status" value="1"/>
</dbReference>
<dbReference type="InterPro" id="IPR040456">
    <property type="entry name" value="RNase_H2_suB"/>
</dbReference>
<evidence type="ECO:0000259" key="2">
    <source>
        <dbReference type="Pfam" id="PF09468"/>
    </source>
</evidence>
<dbReference type="VEuPathDB" id="FungiDB:I303_06472"/>